<keyword evidence="1" id="KW-1133">Transmembrane helix</keyword>
<sequence length="117" mass="12665">MPSAPRARRATSQPVQYLVPSLVAGVVGLALNAFLVLGDLVATDRTWGYTAIGAWFVAGIVGVIALGWYFREQNKRRGAGFFSTVGWKKAVAYLTYAVLCGAIIWSAVSIALWVSKW</sequence>
<gene>
    <name evidence="2" type="ORF">SAMN06295981_1193</name>
</gene>
<dbReference type="STRING" id="1610489.SAMN06295981_1193"/>
<proteinExistence type="predicted"/>
<feature type="transmembrane region" description="Helical" evidence="1">
    <location>
        <begin position="15"/>
        <end position="35"/>
    </location>
</feature>
<dbReference type="RefSeq" id="WP_143337545.1">
    <property type="nucleotide sequence ID" value="NZ_FXAR01000003.1"/>
</dbReference>
<keyword evidence="3" id="KW-1185">Reference proteome</keyword>
<keyword evidence="1" id="KW-0812">Transmembrane</keyword>
<dbReference type="AlphaFoldDB" id="A0A1X7J4E0"/>
<accession>A0A1X7J4E0</accession>
<evidence type="ECO:0000313" key="2">
    <source>
        <dbReference type="EMBL" id="SMG21710.1"/>
    </source>
</evidence>
<protein>
    <submittedName>
        <fullName evidence="2">Uncharacterized protein</fullName>
    </submittedName>
</protein>
<evidence type="ECO:0000313" key="3">
    <source>
        <dbReference type="Proteomes" id="UP000193309"/>
    </source>
</evidence>
<organism evidence="2 3">
    <name type="scientific">Corynebacterium pollutisoli</name>
    <dbReference type="NCBI Taxonomy" id="1610489"/>
    <lineage>
        <taxon>Bacteria</taxon>
        <taxon>Bacillati</taxon>
        <taxon>Actinomycetota</taxon>
        <taxon>Actinomycetes</taxon>
        <taxon>Mycobacteriales</taxon>
        <taxon>Corynebacteriaceae</taxon>
        <taxon>Corynebacterium</taxon>
    </lineage>
</organism>
<dbReference type="Proteomes" id="UP000193309">
    <property type="component" value="Unassembled WGS sequence"/>
</dbReference>
<feature type="transmembrane region" description="Helical" evidence="1">
    <location>
        <begin position="47"/>
        <end position="70"/>
    </location>
</feature>
<feature type="transmembrane region" description="Helical" evidence="1">
    <location>
        <begin position="91"/>
        <end position="114"/>
    </location>
</feature>
<dbReference type="EMBL" id="FXAR01000003">
    <property type="protein sequence ID" value="SMG21710.1"/>
    <property type="molecule type" value="Genomic_DNA"/>
</dbReference>
<evidence type="ECO:0000256" key="1">
    <source>
        <dbReference type="SAM" id="Phobius"/>
    </source>
</evidence>
<keyword evidence="1" id="KW-0472">Membrane</keyword>
<name>A0A1X7J4E0_9CORY</name>
<reference evidence="3" key="1">
    <citation type="submission" date="2017-04" db="EMBL/GenBank/DDBJ databases">
        <authorList>
            <person name="Varghese N."/>
            <person name="Submissions S."/>
        </authorList>
    </citation>
    <scope>NUCLEOTIDE SEQUENCE [LARGE SCALE GENOMIC DNA]</scope>
    <source>
        <strain evidence="3">VDS</strain>
    </source>
</reference>
<dbReference type="OrthoDB" id="4424930at2"/>